<evidence type="ECO:0000259" key="2">
    <source>
        <dbReference type="Pfam" id="PF04884"/>
    </source>
</evidence>
<dbReference type="Pfam" id="PF24160">
    <property type="entry name" value="UVB_sens_C"/>
    <property type="match status" value="1"/>
</dbReference>
<dbReference type="PhylomeDB" id="R7QC83"/>
<dbReference type="Pfam" id="PF04884">
    <property type="entry name" value="UVB_sens_prot"/>
    <property type="match status" value="1"/>
</dbReference>
<dbReference type="PANTHER" id="PTHR12770:SF20">
    <property type="entry name" value="PROTEIN ROOT UVB SENSITIVE 6"/>
    <property type="match status" value="1"/>
</dbReference>
<dbReference type="OrthoDB" id="364779at2759"/>
<dbReference type="InterPro" id="IPR006968">
    <property type="entry name" value="RUS_fam"/>
</dbReference>
<evidence type="ECO:0000256" key="1">
    <source>
        <dbReference type="ARBA" id="ARBA00007558"/>
    </source>
</evidence>
<feature type="domain" description="Protein root UVB sensitive/RUS" evidence="2">
    <location>
        <begin position="358"/>
        <end position="595"/>
    </location>
</feature>
<evidence type="ECO:0000259" key="3">
    <source>
        <dbReference type="Pfam" id="PF24160"/>
    </source>
</evidence>
<evidence type="ECO:0000313" key="5">
    <source>
        <dbReference type="Proteomes" id="UP000012073"/>
    </source>
</evidence>
<dbReference type="EMBL" id="HG001729">
    <property type="protein sequence ID" value="CDF35398.1"/>
    <property type="molecule type" value="Genomic_DNA"/>
</dbReference>
<gene>
    <name evidence="4" type="ORF">CHC_T00003449001</name>
</gene>
<dbReference type="InterPro" id="IPR055412">
    <property type="entry name" value="UVB_sens_C"/>
</dbReference>
<dbReference type="InterPro" id="IPR054549">
    <property type="entry name" value="UVB_sens_RUS_dom"/>
</dbReference>
<accession>R7QC83</accession>
<reference evidence="5" key="1">
    <citation type="journal article" date="2013" name="Proc. Natl. Acad. Sci. U.S.A.">
        <title>Genome structure and metabolic features in the red seaweed Chondrus crispus shed light on evolution of the Archaeplastida.</title>
        <authorList>
            <person name="Collen J."/>
            <person name="Porcel B."/>
            <person name="Carre W."/>
            <person name="Ball S.G."/>
            <person name="Chaparro C."/>
            <person name="Tonon T."/>
            <person name="Barbeyron T."/>
            <person name="Michel G."/>
            <person name="Noel B."/>
            <person name="Valentin K."/>
            <person name="Elias M."/>
            <person name="Artiguenave F."/>
            <person name="Arun A."/>
            <person name="Aury J.M."/>
            <person name="Barbosa-Neto J.F."/>
            <person name="Bothwell J.H."/>
            <person name="Bouget F.Y."/>
            <person name="Brillet L."/>
            <person name="Cabello-Hurtado F."/>
            <person name="Capella-Gutierrez S."/>
            <person name="Charrier B."/>
            <person name="Cladiere L."/>
            <person name="Cock J.M."/>
            <person name="Coelho S.M."/>
            <person name="Colleoni C."/>
            <person name="Czjzek M."/>
            <person name="Da Silva C."/>
            <person name="Delage L."/>
            <person name="Denoeud F."/>
            <person name="Deschamps P."/>
            <person name="Dittami S.M."/>
            <person name="Gabaldon T."/>
            <person name="Gachon C.M."/>
            <person name="Groisillier A."/>
            <person name="Herve C."/>
            <person name="Jabbari K."/>
            <person name="Katinka M."/>
            <person name="Kloareg B."/>
            <person name="Kowalczyk N."/>
            <person name="Labadie K."/>
            <person name="Leblanc C."/>
            <person name="Lopez P.J."/>
            <person name="McLachlan D.H."/>
            <person name="Meslet-Cladiere L."/>
            <person name="Moustafa A."/>
            <person name="Nehr Z."/>
            <person name="Nyvall Collen P."/>
            <person name="Panaud O."/>
            <person name="Partensky F."/>
            <person name="Poulain J."/>
            <person name="Rensing S.A."/>
            <person name="Rousvoal S."/>
            <person name="Samson G."/>
            <person name="Symeonidi A."/>
            <person name="Weissenbach J."/>
            <person name="Zambounis A."/>
            <person name="Wincker P."/>
            <person name="Boyen C."/>
        </authorList>
    </citation>
    <scope>NUCLEOTIDE SEQUENCE [LARGE SCALE GENOMIC DNA]</scope>
    <source>
        <strain evidence="5">cv. Stackhouse</strain>
    </source>
</reference>
<dbReference type="PANTHER" id="PTHR12770">
    <property type="entry name" value="RUS1 FAMILY PROTEIN C16ORF58"/>
    <property type="match status" value="1"/>
</dbReference>
<dbReference type="Gramene" id="CDF35398">
    <property type="protein sequence ID" value="CDF35398"/>
    <property type="gene ID" value="CHC_T00003449001"/>
</dbReference>
<comment type="similarity">
    <text evidence="1">Belongs to the RUS1 family.</text>
</comment>
<feature type="domain" description="Root UVB sensitive protein C-terminal" evidence="3">
    <location>
        <begin position="598"/>
        <end position="736"/>
    </location>
</feature>
<name>R7QC83_CHOCR</name>
<dbReference type="AlphaFoldDB" id="R7QC83"/>
<protein>
    <submittedName>
        <fullName evidence="4">Uncharacterized protein</fullName>
    </submittedName>
</protein>
<sequence>MDYPAFVPCPIPLLAHHLRRPCCSTDASRPQCNDKVNPQLPIAARIPAPSSLANITPSSAALPNRKCALLWLRLGHLRLADNLAVRAAAYYDGPVLPVVTIKRGEVCEAVMAAVASVASRFQALGSAIVLRIVDNHCQSEGKAVSDVADIVRTKLAFVNEYHGVNDLDLQPCRQAGLTLRVCCDEIPHYLSRAHAPESSTLCEAPRSFPRLPQVARKIGLHLSCSGKPRCAETAARVKLARILHAGGPGRNSAPWLPYLLGSLHQELHTGCLSRPRVVYELRRVCNTGASVGTGAQNSIKSFFNRFRKTPAIASLSIAAFDVNGGDRRGVEWDEETKSFRLKEWEHKEPERRMNPKERWHEFWRRRRMFFTRSFFPDDVTPDYYSFTAWRFSQRCVSATIGVFGTSSLLFALGIRSGRIGQAAVISWVLKDGLGRVGKMLWAGSMGKDFDVDPKRWRFRSALLYALGNGLEIVTQIFPASFLVFATLANSMKQVSMLTSSATRNAMYRSFGGVSQNIANITAKGEAQIVVADLIGMACGIRLSKVFGTSKEKVLVAYLILTALDIFGIYMELRQVVFRTLNAERSNILVKRYVRSGALLAPSDVSPQERIFLKPHYKSELRLSSIANAAADPQELDMLLHVFRKEHFLVSVPNPNSGNQCRIVLRKNASNEDVMRAILMTGYVRKALNGRTKTHAMTLDEQESLLRSSWRSARKNFPAFLESAKRAGWSTENLLFGTMKRRGYWGH</sequence>
<dbReference type="Proteomes" id="UP000012073">
    <property type="component" value="Unassembled WGS sequence"/>
</dbReference>
<dbReference type="GeneID" id="17322950"/>
<dbReference type="KEGG" id="ccp:CHC_T00003449001"/>
<keyword evidence="5" id="KW-1185">Reference proteome</keyword>
<evidence type="ECO:0000313" key="4">
    <source>
        <dbReference type="EMBL" id="CDF35398.1"/>
    </source>
</evidence>
<dbReference type="RefSeq" id="XP_005715217.1">
    <property type="nucleotide sequence ID" value="XM_005715160.1"/>
</dbReference>
<proteinExistence type="inferred from homology"/>
<organism evidence="4 5">
    <name type="scientific">Chondrus crispus</name>
    <name type="common">Carrageen Irish moss</name>
    <name type="synonym">Polymorpha crispa</name>
    <dbReference type="NCBI Taxonomy" id="2769"/>
    <lineage>
        <taxon>Eukaryota</taxon>
        <taxon>Rhodophyta</taxon>
        <taxon>Florideophyceae</taxon>
        <taxon>Rhodymeniophycidae</taxon>
        <taxon>Gigartinales</taxon>
        <taxon>Gigartinaceae</taxon>
        <taxon>Chondrus</taxon>
    </lineage>
</organism>